<dbReference type="OrthoDB" id="9794183at2"/>
<proteinExistence type="predicted"/>
<dbReference type="Pfam" id="PF07883">
    <property type="entry name" value="Cupin_2"/>
    <property type="match status" value="1"/>
</dbReference>
<dbReference type="STRING" id="327939.BIW53_19310"/>
<dbReference type="EMBL" id="MNAN01000037">
    <property type="protein sequence ID" value="OHU93504.1"/>
    <property type="molecule type" value="Genomic_DNA"/>
</dbReference>
<protein>
    <submittedName>
        <fullName evidence="2">Cupin</fullName>
    </submittedName>
</protein>
<dbReference type="PANTHER" id="PTHR36114:SF1">
    <property type="entry name" value="16.7 KDA PROTEIN IN WHIE LOCUS"/>
    <property type="match status" value="1"/>
</dbReference>
<gene>
    <name evidence="2" type="ORF">BIW53_19310</name>
</gene>
<evidence type="ECO:0000313" key="2">
    <source>
        <dbReference type="EMBL" id="OHU93504.1"/>
    </source>
</evidence>
<dbReference type="InterPro" id="IPR052044">
    <property type="entry name" value="PKS_Associated_Protein"/>
</dbReference>
<dbReference type="SUPFAM" id="SSF51182">
    <property type="entry name" value="RmlC-like cupins"/>
    <property type="match status" value="1"/>
</dbReference>
<reference evidence="2 3" key="1">
    <citation type="submission" date="2016-10" db="EMBL/GenBank/DDBJ databases">
        <title>Pseudoalteromonas amylolytica sp. nov., isolated from the surface seawater.</title>
        <authorList>
            <person name="Wu Y.-H."/>
            <person name="Cheng H."/>
            <person name="Jin X.-B."/>
            <person name="Wang C.-S."/>
            <person name="Xu X.-W."/>
        </authorList>
    </citation>
    <scope>NUCLEOTIDE SEQUENCE [LARGE SCALE GENOMIC DNA]</scope>
    <source>
        <strain evidence="2 3">JCM 12483</strain>
    </source>
</reference>
<dbReference type="RefSeq" id="WP_070993660.1">
    <property type="nucleotide sequence ID" value="NZ_CBCSHD010000012.1"/>
</dbReference>
<evidence type="ECO:0000259" key="1">
    <source>
        <dbReference type="Pfam" id="PF07883"/>
    </source>
</evidence>
<dbReference type="CDD" id="cd02226">
    <property type="entry name" value="cupin_YdbB-like"/>
    <property type="match status" value="1"/>
</dbReference>
<dbReference type="AlphaFoldDB" id="A0A1S1N221"/>
<dbReference type="InterPro" id="IPR011051">
    <property type="entry name" value="RmlC_Cupin_sf"/>
</dbReference>
<comment type="caution">
    <text evidence="2">The sequence shown here is derived from an EMBL/GenBank/DDBJ whole genome shotgun (WGS) entry which is preliminary data.</text>
</comment>
<evidence type="ECO:0000313" key="3">
    <source>
        <dbReference type="Proteomes" id="UP000180253"/>
    </source>
</evidence>
<dbReference type="InterPro" id="IPR013096">
    <property type="entry name" value="Cupin_2"/>
</dbReference>
<sequence>MSSEKINLQEKLAKFSEHWSPRVIAQMNDYQFKLAKFKGEFTWHAHKDTDEVFLVIEGKMGIEFKDKVVELSEGEMYVVPKGVEHKPFAHEECKVMLIEPAGVVNTGDAGGELTAQNDVWV</sequence>
<feature type="domain" description="Cupin type-2" evidence="1">
    <location>
        <begin position="39"/>
        <end position="97"/>
    </location>
</feature>
<dbReference type="InterPro" id="IPR014710">
    <property type="entry name" value="RmlC-like_jellyroll"/>
</dbReference>
<dbReference type="PANTHER" id="PTHR36114">
    <property type="entry name" value="16.7 KDA PROTEIN IN WHIE LOCUS"/>
    <property type="match status" value="1"/>
</dbReference>
<keyword evidence="3" id="KW-1185">Reference proteome</keyword>
<organism evidence="2 3">
    <name type="scientific">Pseudoalteromonas byunsanensis</name>
    <dbReference type="NCBI Taxonomy" id="327939"/>
    <lineage>
        <taxon>Bacteria</taxon>
        <taxon>Pseudomonadati</taxon>
        <taxon>Pseudomonadota</taxon>
        <taxon>Gammaproteobacteria</taxon>
        <taxon>Alteromonadales</taxon>
        <taxon>Pseudoalteromonadaceae</taxon>
        <taxon>Pseudoalteromonas</taxon>
    </lineage>
</organism>
<dbReference type="Gene3D" id="2.60.120.10">
    <property type="entry name" value="Jelly Rolls"/>
    <property type="match status" value="1"/>
</dbReference>
<dbReference type="Proteomes" id="UP000180253">
    <property type="component" value="Unassembled WGS sequence"/>
</dbReference>
<name>A0A1S1N221_9GAMM</name>
<accession>A0A1S1N221</accession>